<dbReference type="AlphaFoldDB" id="A0A4Z1P9U3"/>
<accession>A0A4Z1P9U3</accession>
<evidence type="ECO:0000313" key="1">
    <source>
        <dbReference type="EMBL" id="TID26037.1"/>
    </source>
</evidence>
<keyword evidence="2" id="KW-1185">Reference proteome</keyword>
<comment type="caution">
    <text evidence="1">The sequence shown here is derived from an EMBL/GenBank/DDBJ whole genome shotgun (WGS) entry which is preliminary data.</text>
</comment>
<sequence length="72" mass="8223">MTADDTNIFHQFHYFHQIQLPTVTIHFFLAQTSLAYLGTSCGILLLDISYLEIQLIIPRLIATCLVTLFPPE</sequence>
<evidence type="ECO:0000313" key="2">
    <source>
        <dbReference type="Proteomes" id="UP000298493"/>
    </source>
</evidence>
<proteinExistence type="predicted"/>
<name>A0A4Z1P9U3_9PEZI</name>
<dbReference type="Proteomes" id="UP000298493">
    <property type="component" value="Unassembled WGS sequence"/>
</dbReference>
<organism evidence="1 2">
    <name type="scientific">Venturia nashicola</name>
    <dbReference type="NCBI Taxonomy" id="86259"/>
    <lineage>
        <taxon>Eukaryota</taxon>
        <taxon>Fungi</taxon>
        <taxon>Dikarya</taxon>
        <taxon>Ascomycota</taxon>
        <taxon>Pezizomycotina</taxon>
        <taxon>Dothideomycetes</taxon>
        <taxon>Pleosporomycetidae</taxon>
        <taxon>Venturiales</taxon>
        <taxon>Venturiaceae</taxon>
        <taxon>Venturia</taxon>
    </lineage>
</organism>
<dbReference type="EMBL" id="SNSC02000003">
    <property type="protein sequence ID" value="TID26037.1"/>
    <property type="molecule type" value="Genomic_DNA"/>
</dbReference>
<protein>
    <submittedName>
        <fullName evidence="1">Uncharacterized protein</fullName>
    </submittedName>
</protein>
<gene>
    <name evidence="1" type="ORF">E6O75_ATG03900</name>
</gene>
<reference evidence="1 2" key="1">
    <citation type="submission" date="2019-04" db="EMBL/GenBank/DDBJ databases">
        <title>High contiguity whole genome sequence and gene annotation resource for two Venturia nashicola isolates.</title>
        <authorList>
            <person name="Prokchorchik M."/>
            <person name="Won K."/>
            <person name="Lee Y."/>
            <person name="Choi E.D."/>
            <person name="Segonzac C."/>
            <person name="Sohn K.H."/>
        </authorList>
    </citation>
    <scope>NUCLEOTIDE SEQUENCE [LARGE SCALE GENOMIC DNA]</scope>
    <source>
        <strain evidence="1 2">PRI2</strain>
    </source>
</reference>